<dbReference type="InterPro" id="IPR036814">
    <property type="entry name" value="YqcC-like_sf"/>
</dbReference>
<protein>
    <submittedName>
        <fullName evidence="2">YqcC family protein</fullName>
    </submittedName>
</protein>
<dbReference type="SUPFAM" id="SSF158452">
    <property type="entry name" value="YqcC-like"/>
    <property type="match status" value="1"/>
</dbReference>
<name>A0A9X1ZNV8_9GAMM</name>
<dbReference type="InterPro" id="IPR007384">
    <property type="entry name" value="UCP006257"/>
</dbReference>
<gene>
    <name evidence="2" type="ORF">L2672_11530</name>
</gene>
<dbReference type="PANTHER" id="PTHR39586:SF1">
    <property type="entry name" value="CYTOPLASMIC PROTEIN"/>
    <property type="match status" value="1"/>
</dbReference>
<dbReference type="Pfam" id="PF04287">
    <property type="entry name" value="DUF446"/>
    <property type="match status" value="1"/>
</dbReference>
<evidence type="ECO:0000313" key="2">
    <source>
        <dbReference type="EMBL" id="MCL1143325.1"/>
    </source>
</evidence>
<dbReference type="AlphaFoldDB" id="A0A9X1ZNV8"/>
<dbReference type="PIRSF" id="PIRSF006257">
    <property type="entry name" value="UCP006257"/>
    <property type="match status" value="1"/>
</dbReference>
<evidence type="ECO:0000259" key="1">
    <source>
        <dbReference type="Pfam" id="PF04287"/>
    </source>
</evidence>
<dbReference type="InterPro" id="IPR023376">
    <property type="entry name" value="YqcC-like_dom"/>
</dbReference>
<dbReference type="PANTHER" id="PTHR39586">
    <property type="entry name" value="CYTOPLASMIC PROTEIN-RELATED"/>
    <property type="match status" value="1"/>
</dbReference>
<accession>A0A9X1ZNV8</accession>
<dbReference type="Proteomes" id="UP001139333">
    <property type="component" value="Unassembled WGS sequence"/>
</dbReference>
<reference evidence="2" key="1">
    <citation type="submission" date="2022-01" db="EMBL/GenBank/DDBJ databases">
        <title>Whole genome-based taxonomy of the Shewanellaceae.</title>
        <authorList>
            <person name="Martin-Rodriguez A.J."/>
        </authorList>
    </citation>
    <scope>NUCLEOTIDE SEQUENCE</scope>
    <source>
        <strain evidence="2">DSM 16422</strain>
    </source>
</reference>
<dbReference type="EMBL" id="JAKIKP010000008">
    <property type="protein sequence ID" value="MCL1143325.1"/>
    <property type="molecule type" value="Genomic_DNA"/>
</dbReference>
<sequence length="107" mass="12242">MPHLQSQSLLIKLQQQLQAADLWSDTPPSPKAMASNAPFACDSMPFEHWLQFIFIPKMTQLIEHKQPLPTNMAIAPMGHHVWQSMPDKKPLIMLLDEFDHLLSTSKQ</sequence>
<feature type="domain" description="YqcC-like" evidence="1">
    <location>
        <begin position="7"/>
        <end position="101"/>
    </location>
</feature>
<keyword evidence="3" id="KW-1185">Reference proteome</keyword>
<organism evidence="2 3">
    <name type="scientific">Shewanella gaetbuli</name>
    <dbReference type="NCBI Taxonomy" id="220752"/>
    <lineage>
        <taxon>Bacteria</taxon>
        <taxon>Pseudomonadati</taxon>
        <taxon>Pseudomonadota</taxon>
        <taxon>Gammaproteobacteria</taxon>
        <taxon>Alteromonadales</taxon>
        <taxon>Shewanellaceae</taxon>
        <taxon>Shewanella</taxon>
    </lineage>
</organism>
<dbReference type="Gene3D" id="1.20.1440.40">
    <property type="entry name" value="YqcC-like"/>
    <property type="match status" value="1"/>
</dbReference>
<dbReference type="GO" id="GO:0044010">
    <property type="term" value="P:single-species biofilm formation"/>
    <property type="evidence" value="ECO:0007669"/>
    <property type="project" value="TreeGrafter"/>
</dbReference>
<comment type="caution">
    <text evidence="2">The sequence shown here is derived from an EMBL/GenBank/DDBJ whole genome shotgun (WGS) entry which is preliminary data.</text>
</comment>
<dbReference type="RefSeq" id="WP_248996003.1">
    <property type="nucleotide sequence ID" value="NZ_JAKIKP010000008.1"/>
</dbReference>
<proteinExistence type="predicted"/>
<evidence type="ECO:0000313" key="3">
    <source>
        <dbReference type="Proteomes" id="UP001139333"/>
    </source>
</evidence>